<protein>
    <recommendedName>
        <fullName evidence="3">DUF1579 domain-containing protein</fullName>
    </recommendedName>
</protein>
<dbReference type="AlphaFoldDB" id="A0A9W6W9T9"/>
<name>A0A9W6W9T9_9ACTN</name>
<reference evidence="1" key="1">
    <citation type="submission" date="2023-03" db="EMBL/GenBank/DDBJ databases">
        <title>Actinorhabdospora filicis NBRC 111898.</title>
        <authorList>
            <person name="Ichikawa N."/>
            <person name="Sato H."/>
            <person name="Tonouchi N."/>
        </authorList>
    </citation>
    <scope>NUCLEOTIDE SEQUENCE</scope>
    <source>
        <strain evidence="1">NBRC 111898</strain>
    </source>
</reference>
<dbReference type="EMBL" id="BSTX01000001">
    <property type="protein sequence ID" value="GLZ76955.1"/>
    <property type="molecule type" value="Genomic_DNA"/>
</dbReference>
<comment type="caution">
    <text evidence="1">The sequence shown here is derived from an EMBL/GenBank/DDBJ whole genome shotgun (WGS) entry which is preliminary data.</text>
</comment>
<evidence type="ECO:0000313" key="1">
    <source>
        <dbReference type="EMBL" id="GLZ76955.1"/>
    </source>
</evidence>
<evidence type="ECO:0000313" key="2">
    <source>
        <dbReference type="Proteomes" id="UP001165079"/>
    </source>
</evidence>
<sequence>MRSEHLKALGDLLVGTWTITGQAKGTTTYEWAEGGHFLIQRCDITHDGHTGRGFEVVGHLQPFGEEPQTAIRSRFYGADGATLDYEYELDGDILTIWGGEKGSPAYCRCVPADGVIEAAWVWPGGGYTATLTKETGR</sequence>
<evidence type="ECO:0008006" key="3">
    <source>
        <dbReference type="Google" id="ProtNLM"/>
    </source>
</evidence>
<organism evidence="1 2">
    <name type="scientific">Actinorhabdospora filicis</name>
    <dbReference type="NCBI Taxonomy" id="1785913"/>
    <lineage>
        <taxon>Bacteria</taxon>
        <taxon>Bacillati</taxon>
        <taxon>Actinomycetota</taxon>
        <taxon>Actinomycetes</taxon>
        <taxon>Micromonosporales</taxon>
        <taxon>Micromonosporaceae</taxon>
        <taxon>Actinorhabdospora</taxon>
    </lineage>
</organism>
<keyword evidence="2" id="KW-1185">Reference proteome</keyword>
<proteinExistence type="predicted"/>
<dbReference type="RefSeq" id="WP_285662099.1">
    <property type="nucleotide sequence ID" value="NZ_BSTX01000001.1"/>
</dbReference>
<accession>A0A9W6W9T9</accession>
<dbReference type="Proteomes" id="UP001165079">
    <property type="component" value="Unassembled WGS sequence"/>
</dbReference>
<gene>
    <name evidence="1" type="ORF">Afil01_17620</name>
</gene>